<proteinExistence type="predicted"/>
<organism evidence="2 3">
    <name type="scientific">Aliarcobacter cryaerophilus</name>
    <dbReference type="NCBI Taxonomy" id="28198"/>
    <lineage>
        <taxon>Bacteria</taxon>
        <taxon>Pseudomonadati</taxon>
        <taxon>Campylobacterota</taxon>
        <taxon>Epsilonproteobacteria</taxon>
        <taxon>Campylobacterales</taxon>
        <taxon>Arcobacteraceae</taxon>
        <taxon>Aliarcobacter</taxon>
    </lineage>
</organism>
<dbReference type="RefSeq" id="WP_187475118.1">
    <property type="nucleotide sequence ID" value="NZ_CP060693.1"/>
</dbReference>
<keyword evidence="1" id="KW-0472">Membrane</keyword>
<protein>
    <submittedName>
        <fullName evidence="2">Uncharacterized protein</fullName>
    </submittedName>
</protein>
<dbReference type="Proteomes" id="UP000515842">
    <property type="component" value="Chromosome"/>
</dbReference>
<feature type="transmembrane region" description="Helical" evidence="1">
    <location>
        <begin position="36"/>
        <end position="55"/>
    </location>
</feature>
<keyword evidence="1" id="KW-1133">Transmembrane helix</keyword>
<gene>
    <name evidence="2" type="ORF">HOO34_04635</name>
</gene>
<evidence type="ECO:0000313" key="3">
    <source>
        <dbReference type="Proteomes" id="UP000515842"/>
    </source>
</evidence>
<evidence type="ECO:0000313" key="2">
    <source>
        <dbReference type="EMBL" id="QNM91002.1"/>
    </source>
</evidence>
<reference evidence="2 3" key="1">
    <citation type="journal article" date="2020" name="Front. Microbiol.">
        <title>Genomic Analysis and Antimicrobial Resistance of Aliarcobacter cryaerophilus Strains From German Water Poultry.</title>
        <authorList>
            <person name="Muller E."/>
            <person name="Hotzel H."/>
            <person name="Ahlers C."/>
            <person name="Hanel I."/>
            <person name="Tomaso H."/>
            <person name="Abdel-Glil M.Y."/>
        </authorList>
    </citation>
    <scope>NUCLEOTIDE SEQUENCE [LARGE SCALE GENOMIC DNA]</scope>
    <source>
        <strain evidence="2 3">16CS1285-4</strain>
    </source>
</reference>
<sequence length="126" mass="14883">MICLVIIISLEIKDLISGNLIAKDIIEVFLSVKWSFYPILIIKNSALLFLLIFFITEYKVIQRQYLQYKFKKNVSYSLLSVEERYKKGGMSDAISKISLEIYRDIVYQEPQWNKKETKKESSDKDK</sequence>
<keyword evidence="1" id="KW-0812">Transmembrane</keyword>
<accession>A0A7G9LQV3</accession>
<dbReference type="EMBL" id="CP060693">
    <property type="protein sequence ID" value="QNM91002.1"/>
    <property type="molecule type" value="Genomic_DNA"/>
</dbReference>
<name>A0A7G9LQV3_9BACT</name>
<evidence type="ECO:0000256" key="1">
    <source>
        <dbReference type="SAM" id="Phobius"/>
    </source>
</evidence>
<dbReference type="AlphaFoldDB" id="A0A7G9LQV3"/>